<proteinExistence type="predicted"/>
<evidence type="ECO:0000313" key="1">
    <source>
        <dbReference type="EMBL" id="MBX27948.1"/>
    </source>
</evidence>
<protein>
    <submittedName>
        <fullName evidence="1">Uncharacterized protein MANES_04G088100</fullName>
    </submittedName>
</protein>
<reference evidence="1" key="1">
    <citation type="submission" date="2018-02" db="EMBL/GenBank/DDBJ databases">
        <title>Rhizophora mucronata_Transcriptome.</title>
        <authorList>
            <person name="Meera S.P."/>
            <person name="Sreeshan A."/>
            <person name="Augustine A."/>
        </authorList>
    </citation>
    <scope>NUCLEOTIDE SEQUENCE</scope>
    <source>
        <tissue evidence="1">Leaf</tissue>
    </source>
</reference>
<dbReference type="EMBL" id="GGEC01047464">
    <property type="protein sequence ID" value="MBX27948.1"/>
    <property type="molecule type" value="Transcribed_RNA"/>
</dbReference>
<dbReference type="AlphaFoldDB" id="A0A2P2MCL4"/>
<name>A0A2P2MCL4_RHIMU</name>
<sequence length="67" mass="7705">MGSYRTGMIWVTSGTMPFSVNLKLTPQIVRFYSPTLLLILQEIVKKWLKPCSRNTTFSVFSSKSKLF</sequence>
<organism evidence="1">
    <name type="scientific">Rhizophora mucronata</name>
    <name type="common">Asiatic mangrove</name>
    <dbReference type="NCBI Taxonomy" id="61149"/>
    <lineage>
        <taxon>Eukaryota</taxon>
        <taxon>Viridiplantae</taxon>
        <taxon>Streptophyta</taxon>
        <taxon>Embryophyta</taxon>
        <taxon>Tracheophyta</taxon>
        <taxon>Spermatophyta</taxon>
        <taxon>Magnoliopsida</taxon>
        <taxon>eudicotyledons</taxon>
        <taxon>Gunneridae</taxon>
        <taxon>Pentapetalae</taxon>
        <taxon>rosids</taxon>
        <taxon>fabids</taxon>
        <taxon>Malpighiales</taxon>
        <taxon>Rhizophoraceae</taxon>
        <taxon>Rhizophora</taxon>
    </lineage>
</organism>
<accession>A0A2P2MCL4</accession>